<keyword evidence="5" id="KW-1185">Reference proteome</keyword>
<dbReference type="AlphaFoldDB" id="A0A8J6JCJ8"/>
<gene>
    <name evidence="4" type="ORF">H8S57_03565</name>
</gene>
<feature type="active site" description="Proton donor/acceptor" evidence="2">
    <location>
        <position position="148"/>
    </location>
</feature>
<dbReference type="Gene3D" id="2.40.260.10">
    <property type="entry name" value="Sortase"/>
    <property type="match status" value="1"/>
</dbReference>
<evidence type="ECO:0000256" key="3">
    <source>
        <dbReference type="SAM" id="MobiDB-lite"/>
    </source>
</evidence>
<feature type="region of interest" description="Disordered" evidence="3">
    <location>
        <begin position="46"/>
        <end position="81"/>
    </location>
</feature>
<evidence type="ECO:0000256" key="1">
    <source>
        <dbReference type="ARBA" id="ARBA00022801"/>
    </source>
</evidence>
<sequence>MKKRTATRLGTVLVCLACVCLGAVLALVWQGRQSVLPAAPQISAAPLPAATPEPTPNATAAPEPTPEAEAGGDPALVEDNGLPKDQLYVTDARKGYADGALRLIIPKLGVDVPVLDGVDAQTLLRGVGLYDYAQLPGEGGANTSIAGHRNGLRGGKITDNMPFYYINTLTEGDYLYLQDSEQIYQYLWECTEVIEPSNWSPIYNQGYACVTLTTCTPIGVADHRLVVRGALVDTIPLSGDYDYPANTTEE</sequence>
<organism evidence="4 5">
    <name type="scientific">Lawsonibacter hominis</name>
    <dbReference type="NCBI Taxonomy" id="2763053"/>
    <lineage>
        <taxon>Bacteria</taxon>
        <taxon>Bacillati</taxon>
        <taxon>Bacillota</taxon>
        <taxon>Clostridia</taxon>
        <taxon>Eubacteriales</taxon>
        <taxon>Oscillospiraceae</taxon>
        <taxon>Lawsonibacter</taxon>
    </lineage>
</organism>
<dbReference type="InterPro" id="IPR005754">
    <property type="entry name" value="Sortase"/>
</dbReference>
<protein>
    <submittedName>
        <fullName evidence="4">Sortase</fullName>
    </submittedName>
</protein>
<keyword evidence="1" id="KW-0378">Hydrolase</keyword>
<dbReference type="EMBL" id="JACOPP010000003">
    <property type="protein sequence ID" value="MBC5732807.1"/>
    <property type="molecule type" value="Genomic_DNA"/>
</dbReference>
<evidence type="ECO:0000256" key="2">
    <source>
        <dbReference type="PIRSR" id="PIRSR605754-1"/>
    </source>
</evidence>
<dbReference type="GO" id="GO:0016787">
    <property type="term" value="F:hydrolase activity"/>
    <property type="evidence" value="ECO:0007669"/>
    <property type="project" value="UniProtKB-KW"/>
</dbReference>
<evidence type="ECO:0000313" key="5">
    <source>
        <dbReference type="Proteomes" id="UP000661435"/>
    </source>
</evidence>
<dbReference type="Pfam" id="PF04203">
    <property type="entry name" value="Sortase"/>
    <property type="match status" value="1"/>
</dbReference>
<proteinExistence type="predicted"/>
<accession>A0A8J6JCJ8</accession>
<name>A0A8J6JCJ8_9FIRM</name>
<dbReference type="CDD" id="cd05830">
    <property type="entry name" value="Sortase_E"/>
    <property type="match status" value="1"/>
</dbReference>
<evidence type="ECO:0000313" key="4">
    <source>
        <dbReference type="EMBL" id="MBC5732807.1"/>
    </source>
</evidence>
<dbReference type="InterPro" id="IPR023365">
    <property type="entry name" value="Sortase_dom-sf"/>
</dbReference>
<dbReference type="SUPFAM" id="SSF63817">
    <property type="entry name" value="Sortase"/>
    <property type="match status" value="1"/>
</dbReference>
<feature type="active site" description="Acyl-thioester intermediate" evidence="2">
    <location>
        <position position="215"/>
    </location>
</feature>
<dbReference type="Proteomes" id="UP000661435">
    <property type="component" value="Unassembled WGS sequence"/>
</dbReference>
<dbReference type="RefSeq" id="WP_186906705.1">
    <property type="nucleotide sequence ID" value="NZ_JACOPP010000003.1"/>
</dbReference>
<dbReference type="InterPro" id="IPR042003">
    <property type="entry name" value="Sortase_E"/>
</dbReference>
<dbReference type="NCBIfam" id="TIGR01076">
    <property type="entry name" value="sortase_fam"/>
    <property type="match status" value="1"/>
</dbReference>
<reference evidence="4" key="1">
    <citation type="submission" date="2020-08" db="EMBL/GenBank/DDBJ databases">
        <title>Genome public.</title>
        <authorList>
            <person name="Liu C."/>
            <person name="Sun Q."/>
        </authorList>
    </citation>
    <scope>NUCLEOTIDE SEQUENCE</scope>
    <source>
        <strain evidence="4">NSJ-51</strain>
    </source>
</reference>
<comment type="caution">
    <text evidence="4">The sequence shown here is derived from an EMBL/GenBank/DDBJ whole genome shotgun (WGS) entry which is preliminary data.</text>
</comment>